<evidence type="ECO:0000313" key="5">
    <source>
        <dbReference type="Proteomes" id="UP000678393"/>
    </source>
</evidence>
<feature type="domain" description="PX" evidence="3">
    <location>
        <begin position="9"/>
        <end position="119"/>
    </location>
</feature>
<dbReference type="Pfam" id="PF00787">
    <property type="entry name" value="PX"/>
    <property type="match status" value="1"/>
</dbReference>
<dbReference type="Gene3D" id="3.30.1520.10">
    <property type="entry name" value="Phox-like domain"/>
    <property type="match status" value="1"/>
</dbReference>
<dbReference type="GO" id="GO:0005737">
    <property type="term" value="C:cytoplasm"/>
    <property type="evidence" value="ECO:0007669"/>
    <property type="project" value="TreeGrafter"/>
</dbReference>
<dbReference type="Pfam" id="PF13516">
    <property type="entry name" value="LRR_6"/>
    <property type="match status" value="1"/>
</dbReference>
<sequence>MAHFGKDLDDFKSSRCVHIRSAEQTEHFTVYIITVTVGAYTWTVKHRYSEFYDLHEKLTVSHKLDRSLLPPKKIFGNQTESFIKKRQRELEIYLQTVIMFLAQRIPSCLAYFLDFDKYEIHGITQAMAEDLYSRGEILLQSREQYEVSTLQLYSLKERLKLPEPTCDSGDVKKDLGHILDFITRAKHLKVICSKEPVGTSNIMMSKLPFDLTLFKSLQTLEINGCNFRLAYGLETVKQTAVKLEVHESTSSMKEILLQDAPHWRAEDGSVIVDPWNFITELNLNGNSFSEIHESIQLIPNVEKLNLSHNSIESIQNLQWLCALTHVDLSHNNIRHADSLHTKMGNIKCIRLAHNELESLHGFAKLFSLQILDVSFNKIATIEDLKYVSQLPCLEELSLEGNPVMSSLDYRTKTLQMFGDRVQEVFLDHNLLLDHKQLDTVAVLQALQKAKDVEVTKKLRMQMFTKEISTQESLYKFMSCIKNSSSKEVCTQTQTAIV</sequence>
<name>A0A8S3ZP71_9EUPU</name>
<dbReference type="SUPFAM" id="SSF64268">
    <property type="entry name" value="PX domain"/>
    <property type="match status" value="1"/>
</dbReference>
<dbReference type="OrthoDB" id="6138873at2759"/>
<evidence type="ECO:0000256" key="2">
    <source>
        <dbReference type="ARBA" id="ARBA00022737"/>
    </source>
</evidence>
<keyword evidence="5" id="KW-1185">Reference proteome</keyword>
<feature type="non-terminal residue" evidence="4">
    <location>
        <position position="1"/>
    </location>
</feature>
<dbReference type="InterPro" id="IPR032675">
    <property type="entry name" value="LRR_dom_sf"/>
</dbReference>
<comment type="caution">
    <text evidence="4">The sequence shown here is derived from an EMBL/GenBank/DDBJ whole genome shotgun (WGS) entry which is preliminary data.</text>
</comment>
<dbReference type="EMBL" id="CAJHNH020004513">
    <property type="protein sequence ID" value="CAG5131179.1"/>
    <property type="molecule type" value="Genomic_DNA"/>
</dbReference>
<dbReference type="Gene3D" id="3.80.10.10">
    <property type="entry name" value="Ribonuclease Inhibitor"/>
    <property type="match status" value="2"/>
</dbReference>
<dbReference type="PROSITE" id="PS50195">
    <property type="entry name" value="PX"/>
    <property type="match status" value="1"/>
</dbReference>
<dbReference type="InterPro" id="IPR036871">
    <property type="entry name" value="PX_dom_sf"/>
</dbReference>
<evidence type="ECO:0000259" key="3">
    <source>
        <dbReference type="PROSITE" id="PS50195"/>
    </source>
</evidence>
<keyword evidence="2" id="KW-0677">Repeat</keyword>
<dbReference type="SUPFAM" id="SSF52075">
    <property type="entry name" value="Outer arm dynein light chain 1"/>
    <property type="match status" value="1"/>
</dbReference>
<dbReference type="AlphaFoldDB" id="A0A8S3ZP71"/>
<dbReference type="InterPro" id="IPR001683">
    <property type="entry name" value="PX_dom"/>
</dbReference>
<evidence type="ECO:0000256" key="1">
    <source>
        <dbReference type="ARBA" id="ARBA00022614"/>
    </source>
</evidence>
<dbReference type="PROSITE" id="PS51450">
    <property type="entry name" value="LRR"/>
    <property type="match status" value="2"/>
</dbReference>
<reference evidence="4" key="1">
    <citation type="submission" date="2021-04" db="EMBL/GenBank/DDBJ databases">
        <authorList>
            <consortium name="Molecular Ecology Group"/>
        </authorList>
    </citation>
    <scope>NUCLEOTIDE SEQUENCE</scope>
</reference>
<proteinExistence type="predicted"/>
<evidence type="ECO:0000313" key="4">
    <source>
        <dbReference type="EMBL" id="CAG5131179.1"/>
    </source>
</evidence>
<dbReference type="FunFam" id="3.30.1520.10:FF:000020">
    <property type="entry name" value="nischarin isoform X1"/>
    <property type="match status" value="1"/>
</dbReference>
<keyword evidence="1" id="KW-0433">Leucine-rich repeat</keyword>
<dbReference type="SMART" id="SM00365">
    <property type="entry name" value="LRR_SD22"/>
    <property type="match status" value="3"/>
</dbReference>
<dbReference type="PANTHER" id="PTHR15454:SF35">
    <property type="entry name" value="NISCHARIN"/>
    <property type="match status" value="1"/>
</dbReference>
<dbReference type="GO" id="GO:0035091">
    <property type="term" value="F:phosphatidylinositol binding"/>
    <property type="evidence" value="ECO:0007669"/>
    <property type="project" value="InterPro"/>
</dbReference>
<protein>
    <recommendedName>
        <fullName evidence="3">PX domain-containing protein</fullName>
    </recommendedName>
</protein>
<gene>
    <name evidence="4" type="ORF">CUNI_LOCUS16737</name>
</gene>
<accession>A0A8S3ZP71</accession>
<dbReference type="SMART" id="SM00312">
    <property type="entry name" value="PX"/>
    <property type="match status" value="1"/>
</dbReference>
<dbReference type="PANTHER" id="PTHR15454">
    <property type="entry name" value="NISCHARIN RELATED"/>
    <property type="match status" value="1"/>
</dbReference>
<dbReference type="Proteomes" id="UP000678393">
    <property type="component" value="Unassembled WGS sequence"/>
</dbReference>
<dbReference type="InterPro" id="IPR001611">
    <property type="entry name" value="Leu-rich_rpt"/>
</dbReference>
<organism evidence="4 5">
    <name type="scientific">Candidula unifasciata</name>
    <dbReference type="NCBI Taxonomy" id="100452"/>
    <lineage>
        <taxon>Eukaryota</taxon>
        <taxon>Metazoa</taxon>
        <taxon>Spiralia</taxon>
        <taxon>Lophotrochozoa</taxon>
        <taxon>Mollusca</taxon>
        <taxon>Gastropoda</taxon>
        <taxon>Heterobranchia</taxon>
        <taxon>Euthyneura</taxon>
        <taxon>Panpulmonata</taxon>
        <taxon>Eupulmonata</taxon>
        <taxon>Stylommatophora</taxon>
        <taxon>Helicina</taxon>
        <taxon>Helicoidea</taxon>
        <taxon>Geomitridae</taxon>
        <taxon>Candidula</taxon>
    </lineage>
</organism>